<feature type="transmembrane region" description="Helical" evidence="6">
    <location>
        <begin position="12"/>
        <end position="30"/>
    </location>
</feature>
<feature type="transmembrane region" description="Helical" evidence="6">
    <location>
        <begin position="51"/>
        <end position="70"/>
    </location>
</feature>
<evidence type="ECO:0000256" key="6">
    <source>
        <dbReference type="SAM" id="Phobius"/>
    </source>
</evidence>
<dbReference type="PANTHER" id="PTHR33452:SF1">
    <property type="entry name" value="INNER MEMBRANE PROTEIN YPHA-RELATED"/>
    <property type="match status" value="1"/>
</dbReference>
<gene>
    <name evidence="7" type="ORF">UFOPK2362_00291</name>
</gene>
<name>A0A6J6MZ05_9ZZZZ</name>
<keyword evidence="4 6" id="KW-1133">Transmembrane helix</keyword>
<evidence type="ECO:0000256" key="5">
    <source>
        <dbReference type="ARBA" id="ARBA00023136"/>
    </source>
</evidence>
<keyword evidence="5 6" id="KW-0472">Membrane</keyword>
<evidence type="ECO:0000256" key="4">
    <source>
        <dbReference type="ARBA" id="ARBA00022989"/>
    </source>
</evidence>
<dbReference type="GO" id="GO:0005886">
    <property type="term" value="C:plasma membrane"/>
    <property type="evidence" value="ECO:0007669"/>
    <property type="project" value="UniProtKB-SubCell"/>
</dbReference>
<dbReference type="PANTHER" id="PTHR33452">
    <property type="entry name" value="OXIDOREDUCTASE CATD-RELATED"/>
    <property type="match status" value="1"/>
</dbReference>
<organism evidence="7">
    <name type="scientific">freshwater metagenome</name>
    <dbReference type="NCBI Taxonomy" id="449393"/>
    <lineage>
        <taxon>unclassified sequences</taxon>
        <taxon>metagenomes</taxon>
        <taxon>ecological metagenomes</taxon>
    </lineage>
</organism>
<feature type="transmembrane region" description="Helical" evidence="6">
    <location>
        <begin position="76"/>
        <end position="93"/>
    </location>
</feature>
<comment type="subcellular location">
    <subcellularLocation>
        <location evidence="1">Cell membrane</location>
        <topology evidence="1">Multi-pass membrane protein</topology>
    </subcellularLocation>
</comment>
<evidence type="ECO:0000256" key="2">
    <source>
        <dbReference type="ARBA" id="ARBA00022475"/>
    </source>
</evidence>
<feature type="transmembrane region" description="Helical" evidence="6">
    <location>
        <begin position="105"/>
        <end position="125"/>
    </location>
</feature>
<dbReference type="InterPro" id="IPR032808">
    <property type="entry name" value="DoxX"/>
</dbReference>
<keyword evidence="3 6" id="KW-0812">Transmembrane</keyword>
<dbReference type="InterPro" id="IPR051907">
    <property type="entry name" value="DoxX-like_oxidoreductase"/>
</dbReference>
<sequence>MDISFTDVVLLVGRVLFALIFINSGIAHFAKSSAMTGYAQYKKVPFAKASVYLSGAMIVLGGVYIVIGFFADLGALLIAAFLIPTAFLMHAFWKESDATAKQNETISFFKNLSMAGAALIIFALLRNGADFGPNVGTLLFWAN</sequence>
<dbReference type="EMBL" id="CAEZXI010000017">
    <property type="protein sequence ID" value="CAB4679571.1"/>
    <property type="molecule type" value="Genomic_DNA"/>
</dbReference>
<accession>A0A6J6MZ05</accession>
<evidence type="ECO:0000256" key="3">
    <source>
        <dbReference type="ARBA" id="ARBA00022692"/>
    </source>
</evidence>
<evidence type="ECO:0000256" key="1">
    <source>
        <dbReference type="ARBA" id="ARBA00004651"/>
    </source>
</evidence>
<dbReference type="Pfam" id="PF07681">
    <property type="entry name" value="DoxX"/>
    <property type="match status" value="1"/>
</dbReference>
<dbReference type="AlphaFoldDB" id="A0A6J6MZ05"/>
<reference evidence="7" key="1">
    <citation type="submission" date="2020-05" db="EMBL/GenBank/DDBJ databases">
        <authorList>
            <person name="Chiriac C."/>
            <person name="Salcher M."/>
            <person name="Ghai R."/>
            <person name="Kavagutti S V."/>
        </authorList>
    </citation>
    <scope>NUCLEOTIDE SEQUENCE</scope>
</reference>
<protein>
    <submittedName>
        <fullName evidence="7">Unannotated protein</fullName>
    </submittedName>
</protein>
<proteinExistence type="predicted"/>
<keyword evidence="2" id="KW-1003">Cell membrane</keyword>
<evidence type="ECO:0000313" key="7">
    <source>
        <dbReference type="EMBL" id="CAB4679571.1"/>
    </source>
</evidence>